<sequence length="218" mass="24533">METPRESGLTPLALLRSVTNAGTSLTRRVLFPPLPPPPRRPFRVSNWDRSKRTGIVASSLNELIEKAIDAFLVTVSLVTFVLEEDGTVVDTEDFFQSLGDNTHILILEGKQKWKPGKYGTCPVQPVNKKGIANITLDLYKLNPKDFVGCLNFKATFYDKYSIAFDIKCLGAKKLLRKMLQLFSHVAQVAGHLLLYSSSLMMQWSESSEERAHSYNRRA</sequence>
<accession>A0A8C5QSP5</accession>
<keyword evidence="1 2" id="KW-0053">Apoptosis</keyword>
<reference evidence="4" key="2">
    <citation type="submission" date="2025-09" db="UniProtKB">
        <authorList>
            <consortium name="Ensembl"/>
        </authorList>
    </citation>
    <scope>IDENTIFICATION</scope>
</reference>
<feature type="domain" description="CIDE-N" evidence="3">
    <location>
        <begin position="38"/>
        <end position="115"/>
    </location>
</feature>
<reference evidence="4" key="1">
    <citation type="submission" date="2025-08" db="UniProtKB">
        <authorList>
            <consortium name="Ensembl"/>
        </authorList>
    </citation>
    <scope>IDENTIFICATION</scope>
</reference>
<name>A0A8C5QSP5_9ANUR</name>
<gene>
    <name evidence="4" type="primary">CIDEA</name>
</gene>
<dbReference type="PANTHER" id="PTHR12306">
    <property type="entry name" value="CELL DEATH ACTIVATOR CIDE"/>
    <property type="match status" value="1"/>
</dbReference>
<evidence type="ECO:0000313" key="4">
    <source>
        <dbReference type="Ensembl" id="ENSLLEP00000042299.1"/>
    </source>
</evidence>
<organism evidence="4 5">
    <name type="scientific">Leptobrachium leishanense</name>
    <name type="common">Leishan spiny toad</name>
    <dbReference type="NCBI Taxonomy" id="445787"/>
    <lineage>
        <taxon>Eukaryota</taxon>
        <taxon>Metazoa</taxon>
        <taxon>Chordata</taxon>
        <taxon>Craniata</taxon>
        <taxon>Vertebrata</taxon>
        <taxon>Euteleostomi</taxon>
        <taxon>Amphibia</taxon>
        <taxon>Batrachia</taxon>
        <taxon>Anura</taxon>
        <taxon>Pelobatoidea</taxon>
        <taxon>Megophryidae</taxon>
        <taxon>Leptobrachium</taxon>
    </lineage>
</organism>
<dbReference type="Ensembl" id="ENSLLET00000043989.1">
    <property type="protein sequence ID" value="ENSLLEP00000042299.1"/>
    <property type="gene ID" value="ENSLLEG00000026917.1"/>
</dbReference>
<dbReference type="Pfam" id="PF02017">
    <property type="entry name" value="CIDE-N"/>
    <property type="match status" value="1"/>
</dbReference>
<protein>
    <submittedName>
        <fullName evidence="4">Cell death inducing DFFA like effector a</fullName>
    </submittedName>
</protein>
<dbReference type="GO" id="GO:0006915">
    <property type="term" value="P:apoptotic process"/>
    <property type="evidence" value="ECO:0007669"/>
    <property type="project" value="UniProtKB-UniRule"/>
</dbReference>
<dbReference type="Proteomes" id="UP000694569">
    <property type="component" value="Unplaced"/>
</dbReference>
<proteinExistence type="predicted"/>
<dbReference type="PROSITE" id="PS51135">
    <property type="entry name" value="CIDE_N"/>
    <property type="match status" value="1"/>
</dbReference>
<dbReference type="Gene3D" id="3.10.20.10">
    <property type="match status" value="1"/>
</dbReference>
<dbReference type="InterPro" id="IPR003508">
    <property type="entry name" value="CIDE-N_dom"/>
</dbReference>
<dbReference type="SMART" id="SM00266">
    <property type="entry name" value="CAD"/>
    <property type="match status" value="1"/>
</dbReference>
<dbReference type="OrthoDB" id="6475906at2759"/>
<dbReference type="PANTHER" id="PTHR12306:SF8">
    <property type="entry name" value="LIPID TRANSFERASE CIDEA"/>
    <property type="match status" value="1"/>
</dbReference>
<evidence type="ECO:0000313" key="5">
    <source>
        <dbReference type="Proteomes" id="UP000694569"/>
    </source>
</evidence>
<evidence type="ECO:0000256" key="2">
    <source>
        <dbReference type="PROSITE-ProRule" id="PRU00447"/>
    </source>
</evidence>
<keyword evidence="5" id="KW-1185">Reference proteome</keyword>
<dbReference type="GeneTree" id="ENSGT00390000018596"/>
<dbReference type="SUPFAM" id="SSF54277">
    <property type="entry name" value="CAD &amp; PB1 domains"/>
    <property type="match status" value="1"/>
</dbReference>
<dbReference type="AlphaFoldDB" id="A0A8C5QSP5"/>
<dbReference type="GO" id="GO:0042981">
    <property type="term" value="P:regulation of apoptotic process"/>
    <property type="evidence" value="ECO:0007669"/>
    <property type="project" value="TreeGrafter"/>
</dbReference>
<evidence type="ECO:0000256" key="1">
    <source>
        <dbReference type="ARBA" id="ARBA00022703"/>
    </source>
</evidence>
<evidence type="ECO:0000259" key="3">
    <source>
        <dbReference type="PROSITE" id="PS51135"/>
    </source>
</evidence>